<protein>
    <submittedName>
        <fullName evidence="1">Uncharacterized protein</fullName>
    </submittedName>
</protein>
<dbReference type="RefSeq" id="WP_307276774.1">
    <property type="nucleotide sequence ID" value="NZ_JAUSVX010000009.1"/>
</dbReference>
<dbReference type="Proteomes" id="UP001242480">
    <property type="component" value="Unassembled WGS sequence"/>
</dbReference>
<proteinExistence type="predicted"/>
<sequence>MTRHAELTLDDLLTDPVTLALMRADKIDPVALRGMLERIGRRLASEGGPARSPGAPAAWKGGADVLRDCIHFAEARRMAGTHRPW</sequence>
<comment type="caution">
    <text evidence="1">The sequence shown here is derived from an EMBL/GenBank/DDBJ whole genome shotgun (WGS) entry which is preliminary data.</text>
</comment>
<organism evidence="1 2">
    <name type="scientific">Labrys wisconsinensis</name>
    <dbReference type="NCBI Taxonomy" id="425677"/>
    <lineage>
        <taxon>Bacteria</taxon>
        <taxon>Pseudomonadati</taxon>
        <taxon>Pseudomonadota</taxon>
        <taxon>Alphaproteobacteria</taxon>
        <taxon>Hyphomicrobiales</taxon>
        <taxon>Xanthobacteraceae</taxon>
        <taxon>Labrys</taxon>
    </lineage>
</organism>
<dbReference type="EMBL" id="JAUSVX010000009">
    <property type="protein sequence ID" value="MDQ0471505.1"/>
    <property type="molecule type" value="Genomic_DNA"/>
</dbReference>
<reference evidence="1 2" key="1">
    <citation type="submission" date="2023-07" db="EMBL/GenBank/DDBJ databases">
        <title>Genomic Encyclopedia of Type Strains, Phase IV (KMG-IV): sequencing the most valuable type-strain genomes for metagenomic binning, comparative biology and taxonomic classification.</title>
        <authorList>
            <person name="Goeker M."/>
        </authorList>
    </citation>
    <scope>NUCLEOTIDE SEQUENCE [LARGE SCALE GENOMIC DNA]</scope>
    <source>
        <strain evidence="1 2">DSM 19619</strain>
    </source>
</reference>
<name>A0ABU0JB47_9HYPH</name>
<gene>
    <name evidence="1" type="ORF">QO011_004530</name>
</gene>
<evidence type="ECO:0000313" key="1">
    <source>
        <dbReference type="EMBL" id="MDQ0471505.1"/>
    </source>
</evidence>
<accession>A0ABU0JB47</accession>
<keyword evidence="2" id="KW-1185">Reference proteome</keyword>
<evidence type="ECO:0000313" key="2">
    <source>
        <dbReference type="Proteomes" id="UP001242480"/>
    </source>
</evidence>